<evidence type="ECO:0000313" key="2">
    <source>
        <dbReference type="EMBL" id="QHS95366.1"/>
    </source>
</evidence>
<feature type="transmembrane region" description="Helical" evidence="1">
    <location>
        <begin position="12"/>
        <end position="30"/>
    </location>
</feature>
<organism evidence="2">
    <name type="scientific">viral metagenome</name>
    <dbReference type="NCBI Taxonomy" id="1070528"/>
    <lineage>
        <taxon>unclassified sequences</taxon>
        <taxon>metagenomes</taxon>
        <taxon>organismal metagenomes</taxon>
    </lineage>
</organism>
<keyword evidence="1" id="KW-1133">Transmembrane helix</keyword>
<keyword evidence="1" id="KW-0472">Membrane</keyword>
<evidence type="ECO:0000256" key="1">
    <source>
        <dbReference type="SAM" id="Phobius"/>
    </source>
</evidence>
<sequence>MVNLDNIEPVKILGGIFGGFLVLLLLYYFYKMIKGLFSSYSFKLLGNKFDKSFLSLNDFGLKGTDRLDFKINIRTDDASDDCNMIGRYKGGKLEKISIEGNGEKCEDLRSNNKL</sequence>
<name>A0A6C0BT21_9ZZZZ</name>
<proteinExistence type="predicted"/>
<accession>A0A6C0BT21</accession>
<dbReference type="AlphaFoldDB" id="A0A6C0BT21"/>
<dbReference type="EMBL" id="MN739248">
    <property type="protein sequence ID" value="QHS95366.1"/>
    <property type="molecule type" value="Genomic_DNA"/>
</dbReference>
<keyword evidence="1" id="KW-0812">Transmembrane</keyword>
<reference evidence="2" key="1">
    <citation type="journal article" date="2020" name="Nature">
        <title>Giant virus diversity and host interactions through global metagenomics.</title>
        <authorList>
            <person name="Schulz F."/>
            <person name="Roux S."/>
            <person name="Paez-Espino D."/>
            <person name="Jungbluth S."/>
            <person name="Walsh D.A."/>
            <person name="Denef V.J."/>
            <person name="McMahon K.D."/>
            <person name="Konstantinidis K.T."/>
            <person name="Eloe-Fadrosh E.A."/>
            <person name="Kyrpides N.C."/>
            <person name="Woyke T."/>
        </authorList>
    </citation>
    <scope>NUCLEOTIDE SEQUENCE</scope>
    <source>
        <strain evidence="2">GVMAG-M-3300018428-35</strain>
    </source>
</reference>
<protein>
    <submittedName>
        <fullName evidence="2">Uncharacterized protein</fullName>
    </submittedName>
</protein>